<reference evidence="1 2" key="1">
    <citation type="submission" date="2020-03" db="EMBL/GenBank/DDBJ databases">
        <title>Dissostichus mawsoni Genome sequencing and assembly.</title>
        <authorList>
            <person name="Park H."/>
        </authorList>
    </citation>
    <scope>NUCLEOTIDE SEQUENCE [LARGE SCALE GENOMIC DNA]</scope>
    <source>
        <strain evidence="1">DM0001</strain>
        <tissue evidence="1">Muscle</tissue>
    </source>
</reference>
<proteinExistence type="predicted"/>
<dbReference type="OrthoDB" id="3598281at2759"/>
<comment type="caution">
    <text evidence="1">The sequence shown here is derived from an EMBL/GenBank/DDBJ whole genome shotgun (WGS) entry which is preliminary data.</text>
</comment>
<protein>
    <submittedName>
        <fullName evidence="1">Uncharacterized protein</fullName>
    </submittedName>
</protein>
<evidence type="ECO:0000313" key="1">
    <source>
        <dbReference type="EMBL" id="KAF3846369.1"/>
    </source>
</evidence>
<organism evidence="1 2">
    <name type="scientific">Dissostichus mawsoni</name>
    <name type="common">Antarctic cod</name>
    <dbReference type="NCBI Taxonomy" id="36200"/>
    <lineage>
        <taxon>Eukaryota</taxon>
        <taxon>Metazoa</taxon>
        <taxon>Chordata</taxon>
        <taxon>Craniata</taxon>
        <taxon>Vertebrata</taxon>
        <taxon>Euteleostomi</taxon>
        <taxon>Actinopterygii</taxon>
        <taxon>Neopterygii</taxon>
        <taxon>Teleostei</taxon>
        <taxon>Neoteleostei</taxon>
        <taxon>Acanthomorphata</taxon>
        <taxon>Eupercaria</taxon>
        <taxon>Perciformes</taxon>
        <taxon>Notothenioidei</taxon>
        <taxon>Nototheniidae</taxon>
        <taxon>Dissostichus</taxon>
    </lineage>
</organism>
<keyword evidence="2" id="KW-1185">Reference proteome</keyword>
<dbReference type="Proteomes" id="UP000518266">
    <property type="component" value="Unassembled WGS sequence"/>
</dbReference>
<dbReference type="SUPFAM" id="SSF52540">
    <property type="entry name" value="P-loop containing nucleoside triphosphate hydrolases"/>
    <property type="match status" value="1"/>
</dbReference>
<dbReference type="EMBL" id="JAAKFY010000014">
    <property type="protein sequence ID" value="KAF3846369.1"/>
    <property type="molecule type" value="Genomic_DNA"/>
</dbReference>
<dbReference type="Gene3D" id="3.40.50.300">
    <property type="entry name" value="P-loop containing nucleotide triphosphate hydrolases"/>
    <property type="match status" value="1"/>
</dbReference>
<gene>
    <name evidence="1" type="ORF">F7725_003447</name>
</gene>
<dbReference type="AlphaFoldDB" id="A0A7J5YC88"/>
<accession>A0A7J5YC88</accession>
<dbReference type="InterPro" id="IPR027417">
    <property type="entry name" value="P-loop_NTPase"/>
</dbReference>
<evidence type="ECO:0000313" key="2">
    <source>
        <dbReference type="Proteomes" id="UP000518266"/>
    </source>
</evidence>
<name>A0A7J5YC88_DISMA</name>
<sequence>MMCTDHKVDKESLYCLEDHHIAALIPIVGPQSKFQKRLKLLKPVTPCERTESNVHVHPQVCPSTSKTNDEEEVILSKVKNTMSCVLDKLPDQDDKFNKFLKNKINNLETDKRELVGVFGRTGAGKSSLINVIIEEQDLALWKHQCMYLSDD</sequence>